<feature type="compositionally biased region" description="Polar residues" evidence="1">
    <location>
        <begin position="1"/>
        <end position="18"/>
    </location>
</feature>
<dbReference type="Proteomes" id="UP000185904">
    <property type="component" value="Unassembled WGS sequence"/>
</dbReference>
<name>A0A178D7G8_9EURO</name>
<comment type="caution">
    <text evidence="3">The sequence shown here is derived from an EMBL/GenBank/DDBJ whole genome shotgun (WGS) entry which is preliminary data.</text>
</comment>
<feature type="compositionally biased region" description="Low complexity" evidence="1">
    <location>
        <begin position="31"/>
        <end position="64"/>
    </location>
</feature>
<gene>
    <name evidence="3" type="ORF">AYO20_02873</name>
</gene>
<dbReference type="GO" id="GO:0003690">
    <property type="term" value="F:double-stranded DNA binding"/>
    <property type="evidence" value="ECO:0007669"/>
    <property type="project" value="TreeGrafter"/>
</dbReference>
<accession>A0A178D7G8</accession>
<reference evidence="3 4" key="1">
    <citation type="submission" date="2016-03" db="EMBL/GenBank/DDBJ databases">
        <title>The draft genome sequence of Fonsecaea nubica causative agent of cutaneous subcutaneous infection in human host.</title>
        <authorList>
            <person name="Costa F."/>
            <person name="Sybren D.H."/>
            <person name="Raittz R.T."/>
            <person name="Weiss V.A."/>
            <person name="Leao A.C."/>
            <person name="Gomes R."/>
            <person name="De Souza E.M."/>
            <person name="Pedrosa F.O."/>
            <person name="Steffens M.B."/>
            <person name="Bombassaro A."/>
            <person name="Tadra-Sfeir M.Z."/>
            <person name="Moreno L.F."/>
            <person name="Najafzadeh M.J."/>
            <person name="Felipe M.S."/>
            <person name="Teixeira M."/>
            <person name="Sun J."/>
            <person name="Xi L."/>
            <person name="Castro M.A."/>
            <person name="Vicente V.A."/>
        </authorList>
    </citation>
    <scope>NUCLEOTIDE SEQUENCE [LARGE SCALE GENOMIC DNA]</scope>
    <source>
        <strain evidence="3 4">CBS 269.64</strain>
    </source>
</reference>
<feature type="region of interest" description="Disordered" evidence="1">
    <location>
        <begin position="1"/>
        <end position="96"/>
    </location>
</feature>
<dbReference type="Pfam" id="PF00856">
    <property type="entry name" value="SET"/>
    <property type="match status" value="1"/>
</dbReference>
<dbReference type="AlphaFoldDB" id="A0A178D7G8"/>
<dbReference type="PANTHER" id="PTHR45660:SF13">
    <property type="entry name" value="HISTONE-LYSINE N-METHYLTRANSFERASE SETMAR"/>
    <property type="match status" value="1"/>
</dbReference>
<dbReference type="PANTHER" id="PTHR45660">
    <property type="entry name" value="HISTONE-LYSINE N-METHYLTRANSFERASE SETMAR"/>
    <property type="match status" value="1"/>
</dbReference>
<proteinExistence type="predicted"/>
<evidence type="ECO:0000259" key="2">
    <source>
        <dbReference type="PROSITE" id="PS50280"/>
    </source>
</evidence>
<organism evidence="3 4">
    <name type="scientific">Fonsecaea nubica</name>
    <dbReference type="NCBI Taxonomy" id="856822"/>
    <lineage>
        <taxon>Eukaryota</taxon>
        <taxon>Fungi</taxon>
        <taxon>Dikarya</taxon>
        <taxon>Ascomycota</taxon>
        <taxon>Pezizomycotina</taxon>
        <taxon>Eurotiomycetes</taxon>
        <taxon>Chaetothyriomycetidae</taxon>
        <taxon>Chaetothyriales</taxon>
        <taxon>Herpotrichiellaceae</taxon>
        <taxon>Fonsecaea</taxon>
    </lineage>
</organism>
<protein>
    <recommendedName>
        <fullName evidence="2">SET domain-containing protein</fullName>
    </recommendedName>
</protein>
<dbReference type="InterPro" id="IPR051357">
    <property type="entry name" value="H3K9_HMTase_SUVAR3-9"/>
</dbReference>
<evidence type="ECO:0000256" key="1">
    <source>
        <dbReference type="SAM" id="MobiDB-lite"/>
    </source>
</evidence>
<feature type="domain" description="SET" evidence="2">
    <location>
        <begin position="458"/>
        <end position="622"/>
    </location>
</feature>
<dbReference type="InterPro" id="IPR001214">
    <property type="entry name" value="SET_dom"/>
</dbReference>
<dbReference type="EMBL" id="LVCJ01000013">
    <property type="protein sequence ID" value="OAL37696.1"/>
    <property type="molecule type" value="Genomic_DNA"/>
</dbReference>
<keyword evidence="4" id="KW-1185">Reference proteome</keyword>
<evidence type="ECO:0000313" key="3">
    <source>
        <dbReference type="EMBL" id="OAL37696.1"/>
    </source>
</evidence>
<dbReference type="GeneID" id="34586296"/>
<dbReference type="OrthoDB" id="308383at2759"/>
<dbReference type="Gene3D" id="2.170.270.10">
    <property type="entry name" value="SET domain"/>
    <property type="match status" value="1"/>
</dbReference>
<sequence>MSSAQQARRSTRVRQQTAKGRDYSQLLAQKSISRSAQSAGAQAQATNAANTSPTNSTNNSRSNADSGRRRSKRIRARVGGNPSSGTSKKRRRISPPRTPIEVFMIKLYAEIHHAATAKTIGQWDRYWTQHLLRQARTLRFFDLPEASTSQRLAAKLGKFESNDPKEKRVAELAKDDVDISHVQRLMDFCDEPSLLLLTICAHSKSFRDAIVRSDVESRTQARPEWSQVYPKIKERASSLELFARTHKFEWTDALFTFNDHFEDLLTFVYKDCRDASGKDGANFGIGDDDLKEIHQIGTEDRDRVHYHWVLPVNDGEPAVWPSIKCPITKDLTETGFVNAEKAIVGIPTQGSNLEVNPGSLFPSGSKLELRHFNIDQAIILPNYTWPAETRKVVHPDGSVYEDPTFCGFSNNPCRVCGAKAADSNTQPQQQSSDPACQCTFADLCKVYNKSPQNNHHDILVELYTTAKTGRGVRALQVIPPWTYVGEYVGEVYAVEAEADDIPGSMENHRYDIATYHMQLDIARAEDFETRTTVRSKKKGQAKGTANTAPAATTVAATKTTKSDVRPQYTVDAAHRGGWTRYVNHSCSPNTQFVLMNIGQHTLIIVQALRRIAFGEEITVDYGDQYFENLGISCRCGSPRCKYKDVDSSRSSSSPSPSGGK</sequence>
<dbReference type="SMART" id="SM00317">
    <property type="entry name" value="SET"/>
    <property type="match status" value="1"/>
</dbReference>
<dbReference type="GO" id="GO:0042054">
    <property type="term" value="F:histone methyltransferase activity"/>
    <property type="evidence" value="ECO:0007669"/>
    <property type="project" value="TreeGrafter"/>
</dbReference>
<dbReference type="PROSITE" id="PS50280">
    <property type="entry name" value="SET"/>
    <property type="match status" value="1"/>
</dbReference>
<dbReference type="InterPro" id="IPR046341">
    <property type="entry name" value="SET_dom_sf"/>
</dbReference>
<dbReference type="RefSeq" id="XP_022502708.1">
    <property type="nucleotide sequence ID" value="XM_022641177.1"/>
</dbReference>
<dbReference type="SUPFAM" id="SSF82199">
    <property type="entry name" value="SET domain"/>
    <property type="match status" value="1"/>
</dbReference>
<evidence type="ECO:0000313" key="4">
    <source>
        <dbReference type="Proteomes" id="UP000185904"/>
    </source>
</evidence>